<proteinExistence type="inferred from homology"/>
<gene>
    <name evidence="4" type="primary">hypE</name>
    <name evidence="4" type="ORF">DLM65_14035</name>
</gene>
<dbReference type="InterPro" id="IPR036676">
    <property type="entry name" value="PurM-like_C_sf"/>
</dbReference>
<dbReference type="Gene3D" id="3.90.650.10">
    <property type="entry name" value="PurM-like C-terminal domain"/>
    <property type="match status" value="1"/>
</dbReference>
<dbReference type="Pfam" id="PF00586">
    <property type="entry name" value="AIRS"/>
    <property type="match status" value="1"/>
</dbReference>
<dbReference type="SUPFAM" id="SSF56042">
    <property type="entry name" value="PurM C-terminal domain-like"/>
    <property type="match status" value="1"/>
</dbReference>
<evidence type="ECO:0000259" key="2">
    <source>
        <dbReference type="Pfam" id="PF00586"/>
    </source>
</evidence>
<sequence>MTETSAPAPGSGAAIRAAAARIADPEQRVLERIAEIRKRRPLLRETAITMSHGAGGKASHTLTAAVFADILDNPVLAQLGDQAILRVPGLDGARLAMTTDSFVVSPLFFPGGDIGELAINGTVNDLAVGGAIPLAVSAAFILEEGLDIAVLRRVVESMRRAADAAGVSVVTGDTKVVPRGKADQLFITTTGVGLVAEPDRLGIDRVKAGDAVLLSGAMGNHGATVMLARGDVDLEADTLASDTMALNGLTGALLDAGIDVHFMRDATRGGVATVLNEIAQQAGLAVAIDEDALPVHDVVRGVAEILGIDPLYIANEGKLVAMVAAEDAQRALALMRSRPEGQEAALIGEVRAEPDGMVFIRTGFGGTRVVDMLIGDPLPRIC</sequence>
<protein>
    <submittedName>
        <fullName evidence="4">Hydrogenase expression/formation protein HypE</fullName>
    </submittedName>
</protein>
<dbReference type="EMBL" id="QHBU01000269">
    <property type="protein sequence ID" value="PZR78097.1"/>
    <property type="molecule type" value="Genomic_DNA"/>
</dbReference>
<dbReference type="NCBIfam" id="TIGR02124">
    <property type="entry name" value="hypE"/>
    <property type="match status" value="1"/>
</dbReference>
<dbReference type="InterPro" id="IPR036921">
    <property type="entry name" value="PurM-like_N_sf"/>
</dbReference>
<dbReference type="Proteomes" id="UP000248724">
    <property type="component" value="Unassembled WGS sequence"/>
</dbReference>
<comment type="similarity">
    <text evidence="1">Belongs to the HypE family.</text>
</comment>
<dbReference type="PIRSF" id="PIRSF005644">
    <property type="entry name" value="Hdrgns_mtr_HypE"/>
    <property type="match status" value="1"/>
</dbReference>
<dbReference type="SUPFAM" id="SSF55326">
    <property type="entry name" value="PurM N-terminal domain-like"/>
    <property type="match status" value="1"/>
</dbReference>
<name>A0A2W5Z1V1_9BACT</name>
<evidence type="ECO:0000259" key="3">
    <source>
        <dbReference type="Pfam" id="PF02769"/>
    </source>
</evidence>
<dbReference type="PANTHER" id="PTHR30303">
    <property type="entry name" value="HYDROGENASE ISOENZYMES FORMATION PROTEIN HYPE"/>
    <property type="match status" value="1"/>
</dbReference>
<evidence type="ECO:0000313" key="4">
    <source>
        <dbReference type="EMBL" id="PZR78097.1"/>
    </source>
</evidence>
<dbReference type="Gene3D" id="3.30.1330.10">
    <property type="entry name" value="PurM-like, N-terminal domain"/>
    <property type="match status" value="1"/>
</dbReference>
<dbReference type="PANTHER" id="PTHR30303:SF0">
    <property type="entry name" value="CARBAMOYL DEHYDRATASE HYPE"/>
    <property type="match status" value="1"/>
</dbReference>
<dbReference type="Pfam" id="PF02769">
    <property type="entry name" value="AIRS_C"/>
    <property type="match status" value="1"/>
</dbReference>
<comment type="caution">
    <text evidence="4">The sequence shown here is derived from an EMBL/GenBank/DDBJ whole genome shotgun (WGS) entry which is preliminary data.</text>
</comment>
<feature type="domain" description="PurM-like N-terminal" evidence="2">
    <location>
        <begin position="81"/>
        <end position="195"/>
    </location>
</feature>
<dbReference type="InterPro" id="IPR011854">
    <property type="entry name" value="HypE"/>
</dbReference>
<organism evidence="4 5">
    <name type="scientific">Candidatus Aeolococcus gillhamiae</name>
    <dbReference type="NCBI Taxonomy" id="3127015"/>
    <lineage>
        <taxon>Bacteria</taxon>
        <taxon>Bacillati</taxon>
        <taxon>Candidatus Dormiibacterota</taxon>
        <taxon>Candidatus Dormibacteria</taxon>
        <taxon>Candidatus Aeolococcales</taxon>
        <taxon>Candidatus Aeolococcaceae</taxon>
        <taxon>Candidatus Aeolococcus</taxon>
    </lineage>
</organism>
<accession>A0A2W5Z1V1</accession>
<dbReference type="CDD" id="cd02197">
    <property type="entry name" value="HypE"/>
    <property type="match status" value="1"/>
</dbReference>
<evidence type="ECO:0000256" key="1">
    <source>
        <dbReference type="ARBA" id="ARBA00006243"/>
    </source>
</evidence>
<feature type="domain" description="PurM-like C-terminal" evidence="3">
    <location>
        <begin position="207"/>
        <end position="358"/>
    </location>
</feature>
<evidence type="ECO:0000313" key="5">
    <source>
        <dbReference type="Proteomes" id="UP000248724"/>
    </source>
</evidence>
<reference evidence="4 5" key="1">
    <citation type="journal article" date="2017" name="Nature">
        <title>Atmospheric trace gases support primary production in Antarctic desert surface soil.</title>
        <authorList>
            <person name="Ji M."/>
            <person name="Greening C."/>
            <person name="Vanwonterghem I."/>
            <person name="Carere C.R."/>
            <person name="Bay S.K."/>
            <person name="Steen J.A."/>
            <person name="Montgomery K."/>
            <person name="Lines T."/>
            <person name="Beardall J."/>
            <person name="van Dorst J."/>
            <person name="Snape I."/>
            <person name="Stott M.B."/>
            <person name="Hugenholtz P."/>
            <person name="Ferrari B.C."/>
        </authorList>
    </citation>
    <scope>NUCLEOTIDE SEQUENCE [LARGE SCALE GENOMIC DNA]</scope>
    <source>
        <strain evidence="4">RRmetagenome_bin12</strain>
    </source>
</reference>
<dbReference type="InterPro" id="IPR016188">
    <property type="entry name" value="PurM-like_N"/>
</dbReference>
<dbReference type="GO" id="GO:0051604">
    <property type="term" value="P:protein maturation"/>
    <property type="evidence" value="ECO:0007669"/>
    <property type="project" value="TreeGrafter"/>
</dbReference>
<dbReference type="AlphaFoldDB" id="A0A2W5Z1V1"/>
<dbReference type="InterPro" id="IPR010918">
    <property type="entry name" value="PurM-like_C_dom"/>
</dbReference>